<feature type="domain" description="Integrase catalytic" evidence="3">
    <location>
        <begin position="674"/>
        <end position="848"/>
    </location>
</feature>
<feature type="compositionally biased region" description="Polar residues" evidence="2">
    <location>
        <begin position="952"/>
        <end position="980"/>
    </location>
</feature>
<proteinExistence type="predicted"/>
<dbReference type="GO" id="GO:0004190">
    <property type="term" value="F:aspartic-type endopeptidase activity"/>
    <property type="evidence" value="ECO:0007669"/>
    <property type="project" value="UniProtKB-KW"/>
</dbReference>
<evidence type="ECO:0000313" key="5">
    <source>
        <dbReference type="Proteomes" id="UP000701853"/>
    </source>
</evidence>
<evidence type="ECO:0000313" key="4">
    <source>
        <dbReference type="EMBL" id="KAG8501579.1"/>
    </source>
</evidence>
<keyword evidence="5" id="KW-1185">Reference proteome</keyword>
<dbReference type="InterPro" id="IPR036397">
    <property type="entry name" value="RNaseH_sf"/>
</dbReference>
<dbReference type="InterPro" id="IPR013103">
    <property type="entry name" value="RVT_2"/>
</dbReference>
<keyword evidence="1" id="KW-0645">Protease</keyword>
<evidence type="ECO:0000256" key="1">
    <source>
        <dbReference type="ARBA" id="ARBA00022750"/>
    </source>
</evidence>
<dbReference type="GO" id="GO:0003676">
    <property type="term" value="F:nucleic acid binding"/>
    <property type="evidence" value="ECO:0007669"/>
    <property type="project" value="InterPro"/>
</dbReference>
<dbReference type="PANTHER" id="PTHR11439">
    <property type="entry name" value="GAG-POL-RELATED RETROTRANSPOSON"/>
    <property type="match status" value="1"/>
</dbReference>
<dbReference type="Pfam" id="PF07727">
    <property type="entry name" value="RVT_2"/>
    <property type="match status" value="1"/>
</dbReference>
<dbReference type="Proteomes" id="UP000701853">
    <property type="component" value="Chromosome 2"/>
</dbReference>
<dbReference type="InterPro" id="IPR054722">
    <property type="entry name" value="PolX-like_BBD"/>
</dbReference>
<dbReference type="Pfam" id="PF14223">
    <property type="entry name" value="Retrotran_gag_2"/>
    <property type="match status" value="1"/>
</dbReference>
<dbReference type="PROSITE" id="PS50994">
    <property type="entry name" value="INTEGRASE"/>
    <property type="match status" value="1"/>
</dbReference>
<dbReference type="Gene3D" id="3.30.420.10">
    <property type="entry name" value="Ribonuclease H-like superfamily/Ribonuclease H"/>
    <property type="match status" value="1"/>
</dbReference>
<dbReference type="InterPro" id="IPR001584">
    <property type="entry name" value="Integrase_cat-core"/>
</dbReference>
<dbReference type="InterPro" id="IPR043502">
    <property type="entry name" value="DNA/RNA_pol_sf"/>
</dbReference>
<dbReference type="EMBL" id="JAHUZN010000002">
    <property type="protein sequence ID" value="KAG8501579.1"/>
    <property type="molecule type" value="Genomic_DNA"/>
</dbReference>
<evidence type="ECO:0000256" key="2">
    <source>
        <dbReference type="SAM" id="MobiDB-lite"/>
    </source>
</evidence>
<reference evidence="4 5" key="1">
    <citation type="journal article" date="2021" name="bioRxiv">
        <title>The Gossypium anomalum genome as a resource for cotton improvement and evolutionary analysis of hybrid incompatibility.</title>
        <authorList>
            <person name="Grover C.E."/>
            <person name="Yuan D."/>
            <person name="Arick M.A."/>
            <person name="Miller E.R."/>
            <person name="Hu G."/>
            <person name="Peterson D.G."/>
            <person name="Wendel J.F."/>
            <person name="Udall J.A."/>
        </authorList>
    </citation>
    <scope>NUCLEOTIDE SEQUENCE [LARGE SCALE GENOMIC DNA]</scope>
    <source>
        <strain evidence="4">JFW-Udall</strain>
        <tissue evidence="4">Leaf</tissue>
    </source>
</reference>
<dbReference type="InterPro" id="IPR012337">
    <property type="entry name" value="RNaseH-like_sf"/>
</dbReference>
<dbReference type="Pfam" id="PF13976">
    <property type="entry name" value="gag_pre-integrs"/>
    <property type="match status" value="1"/>
</dbReference>
<dbReference type="InterPro" id="IPR057670">
    <property type="entry name" value="SH3_retrovirus"/>
</dbReference>
<dbReference type="SUPFAM" id="SSF53098">
    <property type="entry name" value="Ribonuclease H-like"/>
    <property type="match status" value="1"/>
</dbReference>
<keyword evidence="1" id="KW-0064">Aspartyl protease</keyword>
<name>A0A8J6DAG0_9ROSI</name>
<dbReference type="GO" id="GO:0015074">
    <property type="term" value="P:DNA integration"/>
    <property type="evidence" value="ECO:0007669"/>
    <property type="project" value="InterPro"/>
</dbReference>
<keyword evidence="1" id="KW-0378">Hydrolase</keyword>
<feature type="region of interest" description="Disordered" evidence="2">
    <location>
        <begin position="941"/>
        <end position="994"/>
    </location>
</feature>
<sequence>MTTTQSADSDSAELTGSTFLSDRVVTSFPRHDVVNGSNRSDLFFAATVCLACLTAPTRFIQSSDGGLVANPAVLVFDQQDSLLTSWLLSTISPSFLSSFTDVRTAHDVWLMANSLFAADSSTKQSQLRHELHSLRKGSPSVRSYVNKITSLCALLAASGSHISEAERSAVLLVGLSSDFDSIVSTASLSSSPLPFQRLVDALIECEARQARSVQEVLVAANTVEGQSFSSLDSSLRGGGQFSARGRGRSFRSRIQCQICSRFGHLAQRCYYHYHRDEPSPADVSVPRRGGFVNDSNRRDDERMKEMRFGQNWGIAGQNWRPWPNCVGTSWVPRETHVGAGSYGVNPFVPRGDGLPFNVDQPLYDNWHAVGPNQYAMGINHGHSSSQMARQPRGPSGPIKARPHDGTCVPEPSANCVGVDRSWQTVHEAPWRTKPRARVFSVDSSPYPSSQFVGLPPRVPELHVSDYSDSTHYDSNFNATNSYVPLPVGNASWCPDSGATHHVCRNDSDLHGSTPYSGNSSLLMGNGVSTRITSVGNAVIPTPQKLLHLSNVLCVPSIRKNLLSVSKFATDNNVFFEFHPSYCVIKDIQTREILLRGQVRDGLYHFSASSSSLTPSVNSATFQDCSPNTDVFSLWHKRLGHPADTVVKNVLASCQISCNKSHLTGVCVACQQGKSHKLPFSQSNTKYVGLFELVVSDLWGPAAIPCEGNLYYVSFIDMTSRFTWIYLIRQKSQAIECFSQFQKMVFTQFGKHIKQFQSDWGGEFRAFSSVLANQGILHRVSCPYTSEQNGVAERKHRHVVETGITLLAQANLPMDYWGYAFCSATHLINRLPTSVLDGKTPFQCLFNRAPSYDHLRVFCCCCCFSYLRPFGSHKLEFRSQPSTFLGYSPNHKGYFCLTPDGKVIVSRHVMFDENKFLSSLPPNSSDQLPLNTTTYVPVVRSCNSNKNRPDSVVETSVGSSNGVQSNFPATGSVSPQSSTSRSADREEVPSTVVSPTAPPDVSLVSVINTHAMVTRSKAGIFKPRALCTNKVEVEPRTVEEALSHPDWRLAVQAEFDALLANSTWVLCPLPSGRKAIGCKWLFKIKKNPDGTISRRKARLVAKGCSQVPGCDFKETFSPVVKPVTIRLILSVAVTKGWHIRQVDVNNAFLNGDLTDDVFMHQPPGYEQFGPNGERLVCQLTKALYGLRQAPRAWFDKLKQFLVSAGFTVSKSDASLFVRLSSDHTVYVLVYVDDIVITGSSVDEINCFVQMLHNQFALKDMGELHYFLGIEVSKSSSGSIHLCQRKYIRELLTRSSMANARSVHTPMITSSQLSKDEGEPLADPTEYRSIAGALQYIVLTRPNIAYAVNRVCQFMHAPTTLHMVALKHILRYLSGTLSHGLVFCKSDRLSLVGYADANWGLDFDDRRSTTGYFVYYGDNPISWCSKKQQVVSRSTAEAEYQSLAAAASDVTWLVSLLTELNLSSVDLPTVWCDNSSAVAVAANPVLHSKFKHVELDLFFVREMVARGELVVSEVPACDQVADVLTKPLSASMFTQFCRRLRVVPLEEVR</sequence>
<dbReference type="PANTHER" id="PTHR11439:SF455">
    <property type="entry name" value="RLK (RECEPTOR-LIKE PROTEIN KINASE) 8, PUTATIVE-RELATED"/>
    <property type="match status" value="1"/>
</dbReference>
<protein>
    <recommendedName>
        <fullName evidence="3">Integrase catalytic domain-containing protein</fullName>
    </recommendedName>
</protein>
<dbReference type="Pfam" id="PF22936">
    <property type="entry name" value="Pol_BBD"/>
    <property type="match status" value="1"/>
</dbReference>
<dbReference type="InterPro" id="IPR025724">
    <property type="entry name" value="GAG-pre-integrase_dom"/>
</dbReference>
<dbReference type="CDD" id="cd09272">
    <property type="entry name" value="RNase_HI_RT_Ty1"/>
    <property type="match status" value="1"/>
</dbReference>
<organism evidence="4 5">
    <name type="scientific">Gossypium anomalum</name>
    <dbReference type="NCBI Taxonomy" id="47600"/>
    <lineage>
        <taxon>Eukaryota</taxon>
        <taxon>Viridiplantae</taxon>
        <taxon>Streptophyta</taxon>
        <taxon>Embryophyta</taxon>
        <taxon>Tracheophyta</taxon>
        <taxon>Spermatophyta</taxon>
        <taxon>Magnoliopsida</taxon>
        <taxon>eudicotyledons</taxon>
        <taxon>Gunneridae</taxon>
        <taxon>Pentapetalae</taxon>
        <taxon>rosids</taxon>
        <taxon>malvids</taxon>
        <taxon>Malvales</taxon>
        <taxon>Malvaceae</taxon>
        <taxon>Malvoideae</taxon>
        <taxon>Gossypium</taxon>
    </lineage>
</organism>
<dbReference type="Pfam" id="PF00665">
    <property type="entry name" value="rve"/>
    <property type="match status" value="1"/>
</dbReference>
<evidence type="ECO:0000259" key="3">
    <source>
        <dbReference type="PROSITE" id="PS50994"/>
    </source>
</evidence>
<gene>
    <name evidence="4" type="ORF">CXB51_003840</name>
</gene>
<accession>A0A8J6DAG0</accession>
<dbReference type="OrthoDB" id="1845088at2759"/>
<comment type="caution">
    <text evidence="4">The sequence shown here is derived from an EMBL/GenBank/DDBJ whole genome shotgun (WGS) entry which is preliminary data.</text>
</comment>
<dbReference type="Pfam" id="PF25597">
    <property type="entry name" value="SH3_retrovirus"/>
    <property type="match status" value="1"/>
</dbReference>
<dbReference type="SUPFAM" id="SSF56672">
    <property type="entry name" value="DNA/RNA polymerases"/>
    <property type="match status" value="1"/>
</dbReference>